<evidence type="ECO:0000256" key="5">
    <source>
        <dbReference type="ARBA" id="ARBA00022676"/>
    </source>
</evidence>
<accession>A0A939P7Z8</accession>
<evidence type="ECO:0000256" key="11">
    <source>
        <dbReference type="ARBA" id="ARBA00023136"/>
    </source>
</evidence>
<dbReference type="PANTHER" id="PTHR10859:SF91">
    <property type="entry name" value="DOLICHYL-PHOSPHATE BETA-GLUCOSYLTRANSFERASE"/>
    <property type="match status" value="1"/>
</dbReference>
<evidence type="ECO:0000256" key="2">
    <source>
        <dbReference type="ARBA" id="ARBA00004922"/>
    </source>
</evidence>
<dbReference type="Gene3D" id="3.90.550.10">
    <property type="entry name" value="Spore Coat Polysaccharide Biosynthesis Protein SpsA, Chain A"/>
    <property type="match status" value="1"/>
</dbReference>
<keyword evidence="7 13" id="KW-0812">Transmembrane</keyword>
<dbReference type="RefSeq" id="WP_208255208.1">
    <property type="nucleotide sequence ID" value="NZ_JAGEOJ010000004.1"/>
</dbReference>
<evidence type="ECO:0000313" key="15">
    <source>
        <dbReference type="EMBL" id="MBO2447567.1"/>
    </source>
</evidence>
<evidence type="ECO:0000256" key="13">
    <source>
        <dbReference type="SAM" id="Phobius"/>
    </source>
</evidence>
<dbReference type="CDD" id="cd04188">
    <property type="entry name" value="DPG_synthase"/>
    <property type="match status" value="1"/>
</dbReference>
<evidence type="ECO:0000256" key="6">
    <source>
        <dbReference type="ARBA" id="ARBA00022679"/>
    </source>
</evidence>
<dbReference type="AlphaFoldDB" id="A0A939P7Z8"/>
<feature type="transmembrane region" description="Helical" evidence="13">
    <location>
        <begin position="466"/>
        <end position="485"/>
    </location>
</feature>
<evidence type="ECO:0000256" key="12">
    <source>
        <dbReference type="ARBA" id="ARBA00045097"/>
    </source>
</evidence>
<evidence type="ECO:0000256" key="10">
    <source>
        <dbReference type="ARBA" id="ARBA00022989"/>
    </source>
</evidence>
<dbReference type="InterPro" id="IPR001173">
    <property type="entry name" value="Glyco_trans_2-like"/>
</dbReference>
<feature type="transmembrane region" description="Helical" evidence="13">
    <location>
        <begin position="607"/>
        <end position="625"/>
    </location>
</feature>
<keyword evidence="10 13" id="KW-1133">Transmembrane helix</keyword>
<comment type="caution">
    <text evidence="15">The sequence shown here is derived from an EMBL/GenBank/DDBJ whole genome shotgun (WGS) entry which is preliminary data.</text>
</comment>
<organism evidence="15 16">
    <name type="scientific">Actinomadura barringtoniae</name>
    <dbReference type="NCBI Taxonomy" id="1427535"/>
    <lineage>
        <taxon>Bacteria</taxon>
        <taxon>Bacillati</taxon>
        <taxon>Actinomycetota</taxon>
        <taxon>Actinomycetes</taxon>
        <taxon>Streptosporangiales</taxon>
        <taxon>Thermomonosporaceae</taxon>
        <taxon>Actinomadura</taxon>
    </lineage>
</organism>
<evidence type="ECO:0000259" key="14">
    <source>
        <dbReference type="Pfam" id="PF00535"/>
    </source>
</evidence>
<comment type="similarity">
    <text evidence="3">Belongs to the glycosyltransferase 2 family.</text>
</comment>
<evidence type="ECO:0000256" key="1">
    <source>
        <dbReference type="ARBA" id="ARBA00004389"/>
    </source>
</evidence>
<feature type="transmembrane region" description="Helical" evidence="13">
    <location>
        <begin position="437"/>
        <end position="454"/>
    </location>
</feature>
<feature type="transmembrane region" description="Helical" evidence="13">
    <location>
        <begin position="559"/>
        <end position="576"/>
    </location>
</feature>
<dbReference type="InterPro" id="IPR029044">
    <property type="entry name" value="Nucleotide-diphossugar_trans"/>
</dbReference>
<dbReference type="SUPFAM" id="SSF53448">
    <property type="entry name" value="Nucleotide-diphospho-sugar transferases"/>
    <property type="match status" value="1"/>
</dbReference>
<dbReference type="GO" id="GO:0006487">
    <property type="term" value="P:protein N-linked glycosylation"/>
    <property type="evidence" value="ECO:0007669"/>
    <property type="project" value="TreeGrafter"/>
</dbReference>
<keyword evidence="6" id="KW-0808">Transferase</keyword>
<dbReference type="Proteomes" id="UP000669179">
    <property type="component" value="Unassembled WGS sequence"/>
</dbReference>
<keyword evidence="9" id="KW-0735">Signal-anchor</keyword>
<name>A0A939P7Z8_9ACTN</name>
<dbReference type="EC" id="2.4.1.117" evidence="4"/>
<dbReference type="PANTHER" id="PTHR10859">
    <property type="entry name" value="GLYCOSYL TRANSFERASE"/>
    <property type="match status" value="1"/>
</dbReference>
<feature type="transmembrane region" description="Helical" evidence="13">
    <location>
        <begin position="537"/>
        <end position="554"/>
    </location>
</feature>
<dbReference type="GO" id="GO:0004581">
    <property type="term" value="F:dolichyl-phosphate beta-glucosyltransferase activity"/>
    <property type="evidence" value="ECO:0007669"/>
    <property type="project" value="UniProtKB-EC"/>
</dbReference>
<comment type="subcellular location">
    <subcellularLocation>
        <location evidence="1">Endoplasmic reticulum membrane</location>
        <topology evidence="1">Single-pass membrane protein</topology>
    </subcellularLocation>
</comment>
<feature type="transmembrane region" description="Helical" evidence="13">
    <location>
        <begin position="331"/>
        <end position="354"/>
    </location>
</feature>
<feature type="transmembrane region" description="Helical" evidence="13">
    <location>
        <begin position="245"/>
        <end position="264"/>
    </location>
</feature>
<evidence type="ECO:0000256" key="3">
    <source>
        <dbReference type="ARBA" id="ARBA00006739"/>
    </source>
</evidence>
<comment type="pathway">
    <text evidence="2">Protein modification; protein glycosylation.</text>
</comment>
<reference evidence="15" key="1">
    <citation type="submission" date="2021-03" db="EMBL/GenBank/DDBJ databases">
        <authorList>
            <person name="Kanchanasin P."/>
            <person name="Saeng-In P."/>
            <person name="Phongsopitanun W."/>
            <person name="Yuki M."/>
            <person name="Kudo T."/>
            <person name="Ohkuma M."/>
            <person name="Tanasupawat S."/>
        </authorList>
    </citation>
    <scope>NUCLEOTIDE SEQUENCE</scope>
    <source>
        <strain evidence="15">GKU 128</strain>
    </source>
</reference>
<proteinExistence type="inferred from homology"/>
<keyword evidence="16" id="KW-1185">Reference proteome</keyword>
<comment type="catalytic activity">
    <reaction evidence="12">
        <text>a di-trans,poly-cis-dolichyl phosphate + UDP-alpha-D-glucose = a di-trans,poly-cis-dolichyl beta-D-glucosyl phosphate + UDP</text>
        <dbReference type="Rhea" id="RHEA:15401"/>
        <dbReference type="Rhea" id="RHEA-COMP:19498"/>
        <dbReference type="Rhea" id="RHEA-COMP:19502"/>
        <dbReference type="ChEBI" id="CHEBI:57525"/>
        <dbReference type="ChEBI" id="CHEBI:57683"/>
        <dbReference type="ChEBI" id="CHEBI:58223"/>
        <dbReference type="ChEBI" id="CHEBI:58885"/>
        <dbReference type="EC" id="2.4.1.117"/>
    </reaction>
    <physiologicalReaction direction="left-to-right" evidence="12">
        <dbReference type="Rhea" id="RHEA:15402"/>
    </physiologicalReaction>
</comment>
<protein>
    <recommendedName>
        <fullName evidence="4">dolichyl-phosphate beta-glucosyltransferase</fullName>
        <ecNumber evidence="4">2.4.1.117</ecNumber>
    </recommendedName>
</protein>
<evidence type="ECO:0000256" key="7">
    <source>
        <dbReference type="ARBA" id="ARBA00022692"/>
    </source>
</evidence>
<evidence type="ECO:0000256" key="9">
    <source>
        <dbReference type="ARBA" id="ARBA00022968"/>
    </source>
</evidence>
<keyword evidence="5" id="KW-0328">Glycosyltransferase</keyword>
<feature type="transmembrane region" description="Helical" evidence="13">
    <location>
        <begin position="391"/>
        <end position="408"/>
    </location>
</feature>
<dbReference type="Pfam" id="PF00535">
    <property type="entry name" value="Glycos_transf_2"/>
    <property type="match status" value="1"/>
</dbReference>
<keyword evidence="11 13" id="KW-0472">Membrane</keyword>
<dbReference type="EMBL" id="JAGEOJ010000004">
    <property type="protein sequence ID" value="MBO2447567.1"/>
    <property type="molecule type" value="Genomic_DNA"/>
</dbReference>
<evidence type="ECO:0000313" key="16">
    <source>
        <dbReference type="Proteomes" id="UP000669179"/>
    </source>
</evidence>
<feature type="domain" description="Glycosyltransferase 2-like" evidence="14">
    <location>
        <begin position="9"/>
        <end position="132"/>
    </location>
</feature>
<evidence type="ECO:0000256" key="8">
    <source>
        <dbReference type="ARBA" id="ARBA00022824"/>
    </source>
</evidence>
<dbReference type="InterPro" id="IPR035518">
    <property type="entry name" value="DPG_synthase"/>
</dbReference>
<sequence>MNANPVELSVVIPAFNERHRLPATLKALRAHLDGLPVGGAWELIVVDDGSTDGTGSLIRAEARAEPRIRALHSPANHGKGHAVRTGVRASRGRLVLFTDADLATPVEELDKLLNEVNAGFGAAIGSRTGATRRHPLRELPARIGGALIRATLVPGLADTQCGFKLFDGHRARAAFEMSRIDGWGFDVEILCLFARFGWPVTEVPVRWSHQPGSKFRYRDYATILAELVRIRRLHGAVVRTDARGLLVLLGYLLAAVAVLGRLWADPEHRYLVDGGQDQNQWEWFFAVTARAVTHLDDPLFTTLQNHPDGVNLMANTVMLGLSIPLTPVTLIFGPSVTWAVVLTLGLAGTAAAWYGLIRRHLSGTRTAAAAGGAFCGFAPPMISHANAHPNFVVLLVIPLLIGRLLRLAERDRDRVLRDGTMLGLLIAYQIYLGEEALLLTATGLTVFAAAYALARPDVAHAKAGRLARGLGVSALVCLPLVAYPLTWQFFGPQSYDGLIHGPWGNDVAAITGFARQSLAGHQATPGPLDASPTEQNAFFGWPLAVLVVALLTWLRRSAVVVALGAVIGVAVLLSLGREITVYGTPTGVPGPWALMARLPLFESVVESRLAMVAVPAIGVLLAIGIDRAQGLAPDRRLRLACCLVLVQALLPITPKPLAAAERPATPPFFTAGLWKRYVEPGRSVVPVPPPDAADATALHWQVDAGLGFPITEGYFVGPFGPKRTGVYGAPQRPTSILLRRARDDDAVPAIGDDERRAAVTDLAFWRADLVVLGPHPRQNVLRQTLDGLFGPGRFEGGVWLWDVRDMRKARS</sequence>
<keyword evidence="8" id="KW-0256">Endoplasmic reticulum</keyword>
<gene>
    <name evidence="15" type="ORF">J4573_10750</name>
</gene>
<evidence type="ECO:0000256" key="4">
    <source>
        <dbReference type="ARBA" id="ARBA00012583"/>
    </source>
</evidence>